<evidence type="ECO:0000313" key="1">
    <source>
        <dbReference type="EMBL" id="CCC30016.1"/>
    </source>
</evidence>
<dbReference type="GeneID" id="66755471"/>
<gene>
    <name evidence="1" type="ordered locus">SBG_0919</name>
</gene>
<proteinExistence type="predicted"/>
<dbReference type="eggNOG" id="ENOG5033H6Q">
    <property type="taxonomic scope" value="Bacteria"/>
</dbReference>
<dbReference type="EMBL" id="FR877557">
    <property type="protein sequence ID" value="CCC30016.1"/>
    <property type="molecule type" value="Genomic_DNA"/>
</dbReference>
<organism evidence="1 2">
    <name type="scientific">Salmonella bongori (strain ATCC 43975 / DSM 13772 / NCTC 12419)</name>
    <dbReference type="NCBI Taxonomy" id="218493"/>
    <lineage>
        <taxon>Bacteria</taxon>
        <taxon>Pseudomonadati</taxon>
        <taxon>Pseudomonadota</taxon>
        <taxon>Gammaproteobacteria</taxon>
        <taxon>Enterobacterales</taxon>
        <taxon>Enterobacteriaceae</taxon>
        <taxon>Salmonella</taxon>
    </lineage>
</organism>
<dbReference type="Proteomes" id="UP000000289">
    <property type="component" value="Chromosome"/>
</dbReference>
<reference evidence="1 2" key="1">
    <citation type="journal article" date="2011" name="PLoS Pathog.">
        <title>Salmonella bongori provides insights into the evolution of the Salmonellae.</title>
        <authorList>
            <person name="Fookes M."/>
            <person name="Schroeder G.N."/>
            <person name="Langridge G.C."/>
            <person name="Blondel C.J."/>
            <person name="Mammina C."/>
            <person name="Connor T.R."/>
            <person name="Seth-Smith H."/>
            <person name="Vernikos G.S."/>
            <person name="Robinson K.S."/>
            <person name="Sanders M."/>
            <person name="Petty N.K."/>
            <person name="Kingsley R.A."/>
            <person name="Baumler A.J."/>
            <person name="Nuccio S.P."/>
            <person name="Contreras I."/>
            <person name="Santiviago C.A."/>
            <person name="Maskell D."/>
            <person name="Barrow P."/>
            <person name="Humphrey T."/>
            <person name="Nastasi A."/>
            <person name="Roberts M."/>
            <person name="Frankel G."/>
            <person name="Parkhill J."/>
            <person name="Dougan G."/>
            <person name="Thomson N.R."/>
        </authorList>
    </citation>
    <scope>NUCLEOTIDE SEQUENCE [LARGE SCALE GENOMIC DNA]</scope>
    <source>
        <strain evidence="2">ATCC 43975 / DSM 13772 / NCTC 12419</strain>
    </source>
</reference>
<dbReference type="KEGG" id="sbg:SBG_0919"/>
<name>A0A0K0H8U7_SALBC</name>
<accession>A0A0K0H8U7</accession>
<sequence length="101" mass="11396">MAELNYEAIGRCKVLGESIRRLDIDRNKYIQELRAEVSRLSKGNSNATPPVIVIFDINLINTLSERIAIADSDLMSAVTEFNNWCQDAGEKPVVLKEPFRT</sequence>
<evidence type="ECO:0000313" key="2">
    <source>
        <dbReference type="Proteomes" id="UP000000289"/>
    </source>
</evidence>
<dbReference type="RefSeq" id="WP_000819054.1">
    <property type="nucleotide sequence ID" value="NC_015761.1"/>
</dbReference>
<protein>
    <submittedName>
        <fullName evidence="1">Hypothetical phage-related protein</fullName>
    </submittedName>
</protein>
<dbReference type="AlphaFoldDB" id="A0A0K0H8U7"/>